<dbReference type="GO" id="GO:0043024">
    <property type="term" value="F:ribosomal small subunit binding"/>
    <property type="evidence" value="ECO:0007669"/>
    <property type="project" value="TreeGrafter"/>
</dbReference>
<dbReference type="GO" id="GO:0005829">
    <property type="term" value="C:cytosol"/>
    <property type="evidence" value="ECO:0007669"/>
    <property type="project" value="TreeGrafter"/>
</dbReference>
<dbReference type="InterPro" id="IPR020053">
    <property type="entry name" value="Ribosome-bd_factorA_CS"/>
</dbReference>
<dbReference type="EMBL" id="OB660025">
    <property type="protein sequence ID" value="CAD7221998.1"/>
    <property type="molecule type" value="Genomic_DNA"/>
</dbReference>
<dbReference type="NCBIfam" id="TIGR00082">
    <property type="entry name" value="rbfA"/>
    <property type="match status" value="1"/>
</dbReference>
<sequence length="124" mass="14128">MAKDYPRSYRVADQIQREMALLIRNELKDPRVSDLLTISSVDVNRDLSVAKIYYTVLNEDQREATEQALQEGTGFLRKMLSKRSTMRSVPQLRFIYDTTMEEGTRLSGLISSAMKSNTTSGDDV</sequence>
<dbReference type="Gene3D" id="3.30.300.20">
    <property type="match status" value="1"/>
</dbReference>
<organism evidence="1">
    <name type="scientific">Cyprideis torosa</name>
    <dbReference type="NCBI Taxonomy" id="163714"/>
    <lineage>
        <taxon>Eukaryota</taxon>
        <taxon>Metazoa</taxon>
        <taxon>Ecdysozoa</taxon>
        <taxon>Arthropoda</taxon>
        <taxon>Crustacea</taxon>
        <taxon>Oligostraca</taxon>
        <taxon>Ostracoda</taxon>
        <taxon>Podocopa</taxon>
        <taxon>Podocopida</taxon>
        <taxon>Cytherocopina</taxon>
        <taxon>Cytheroidea</taxon>
        <taxon>Cytherideidae</taxon>
        <taxon>Cyprideis</taxon>
    </lineage>
</organism>
<name>A0A7R8ZHW4_9CRUS</name>
<protein>
    <submittedName>
        <fullName evidence="1">Uncharacterized protein</fullName>
    </submittedName>
</protein>
<dbReference type="PANTHER" id="PTHR33515:SF1">
    <property type="entry name" value="RIBOSOME-BINDING FACTOR A, CHLOROPLASTIC-RELATED"/>
    <property type="match status" value="1"/>
</dbReference>
<dbReference type="HAMAP" id="MF_00003">
    <property type="entry name" value="RbfA"/>
    <property type="match status" value="1"/>
</dbReference>
<reference evidence="1" key="1">
    <citation type="submission" date="2020-11" db="EMBL/GenBank/DDBJ databases">
        <authorList>
            <person name="Tran Van P."/>
        </authorList>
    </citation>
    <scope>NUCLEOTIDE SEQUENCE</scope>
</reference>
<accession>A0A7R8ZHW4</accession>
<evidence type="ECO:0000313" key="1">
    <source>
        <dbReference type="EMBL" id="CAD7221998.1"/>
    </source>
</evidence>
<gene>
    <name evidence="1" type="ORF">CTOB1V02_LOCUS17</name>
</gene>
<dbReference type="OrthoDB" id="2015319at2759"/>
<proteinExistence type="inferred from homology"/>
<dbReference type="SUPFAM" id="SSF89919">
    <property type="entry name" value="Ribosome-binding factor A, RbfA"/>
    <property type="match status" value="1"/>
</dbReference>
<dbReference type="AlphaFoldDB" id="A0A7R8ZHW4"/>
<dbReference type="PANTHER" id="PTHR33515">
    <property type="entry name" value="RIBOSOME-BINDING FACTOR A, CHLOROPLASTIC-RELATED"/>
    <property type="match status" value="1"/>
</dbReference>
<dbReference type="GO" id="GO:0006364">
    <property type="term" value="P:rRNA processing"/>
    <property type="evidence" value="ECO:0007669"/>
    <property type="project" value="InterPro"/>
</dbReference>
<dbReference type="Pfam" id="PF02033">
    <property type="entry name" value="RBFA"/>
    <property type="match status" value="1"/>
</dbReference>
<dbReference type="InterPro" id="IPR023799">
    <property type="entry name" value="RbfA_dom_sf"/>
</dbReference>
<dbReference type="InterPro" id="IPR000238">
    <property type="entry name" value="RbfA"/>
</dbReference>
<dbReference type="InterPro" id="IPR015946">
    <property type="entry name" value="KH_dom-like_a/b"/>
</dbReference>
<dbReference type="PROSITE" id="PS01319">
    <property type="entry name" value="RBFA"/>
    <property type="match status" value="1"/>
</dbReference>